<evidence type="ECO:0000256" key="1">
    <source>
        <dbReference type="ARBA" id="ARBA00004245"/>
    </source>
</evidence>
<keyword evidence="5" id="KW-0206">Cytoskeleton</keyword>
<evidence type="ECO:0000256" key="6">
    <source>
        <dbReference type="SAM" id="MobiDB-lite"/>
    </source>
</evidence>
<feature type="compositionally biased region" description="Basic and acidic residues" evidence="6">
    <location>
        <begin position="698"/>
        <end position="730"/>
    </location>
</feature>
<feature type="region of interest" description="Disordered" evidence="6">
    <location>
        <begin position="269"/>
        <end position="383"/>
    </location>
</feature>
<sequence>MAGELQEPLSFGSCISFQVDSLHSGSISFGRFESEDLSWERRSSFSHNRYLEEVEKCSKPGSVIQKKAYFEAHFKKKGILRPDSLDGLSGRGCQNCEDDEYGLLGQGEEDDSNGSCNYSHREDDVLERVDCDEFDGGIQGDQFDHVNDESHRACFDESPEDSEYYGQLEVIECGREDPIVLSSESPPMEAALDDANVLVKGVDGPVVLSSESPPMEAALDDANVLVKVVDGYAKHEESHQIETGLDESHLSNDKQEMEMKDNLNDNAAKIDESSVTNALSPKRGTAKDLDNTSPVHQQNLSPKLRDSVGSKSTNPRMRSPLNGNQFQKIPYNVSKSTAKTQNKGESETPQRANSEKQSSRAATPTRRTLHRAKNEENSESANLRLHPADRRYFLILANCKSASSMVSAFKMSVLLRSERESRVKKFESPPSRSKKVEPISHLRANSNKQVVHSIKPDTMPCAAAFSFKSDERAERRKEFYMKLEEKLHEKEAEMNQIQAKTQKIATLYAESSTKPNFNNLLEFSNCAMNRSSMRMKLVMDSSEQKEAEIKKLRQRLNFKATPMPSFYRVAAPPGSNGNKIISFILYNVFSHSSISQALLCKLLLDQLQASSSKTKPAKVRHRSTSPGSGAAARSQLLSGTGNDQAVTANESVKTTNHPDPSRRTDHRATNVREAHETSPTNNNKHKPEAVTKIGVTGKNERGKGKDANLQRHQVSEHTRASKGLKVEGKAKTRSHGSINEVSRKSIKRIGNGSNTGTGNLAAGVALLN</sequence>
<evidence type="ECO:0000313" key="8">
    <source>
        <dbReference type="EMBL" id="VFU59166.1"/>
    </source>
</evidence>
<feature type="compositionally biased region" description="Polar residues" evidence="6">
    <location>
        <begin position="291"/>
        <end position="301"/>
    </location>
</feature>
<dbReference type="Pfam" id="PF06886">
    <property type="entry name" value="TPX2"/>
    <property type="match status" value="2"/>
</dbReference>
<feature type="compositionally biased region" description="Basic and acidic residues" evidence="6">
    <location>
        <begin position="342"/>
        <end position="358"/>
    </location>
</feature>
<feature type="compositionally biased region" description="Basic and acidic residues" evidence="6">
    <location>
        <begin position="659"/>
        <end position="676"/>
    </location>
</feature>
<evidence type="ECO:0000256" key="3">
    <source>
        <dbReference type="ARBA" id="ARBA00022490"/>
    </source>
</evidence>
<feature type="compositionally biased region" description="Polar residues" evidence="6">
    <location>
        <begin position="309"/>
        <end position="341"/>
    </location>
</feature>
<feature type="region of interest" description="Disordered" evidence="6">
    <location>
        <begin position="610"/>
        <end position="758"/>
    </location>
</feature>
<protein>
    <recommendedName>
        <fullName evidence="7">TPX2 C-terminal domain-containing protein</fullName>
    </recommendedName>
</protein>
<evidence type="ECO:0000259" key="7">
    <source>
        <dbReference type="Pfam" id="PF06886"/>
    </source>
</evidence>
<dbReference type="PANTHER" id="PTHR47067">
    <property type="entry name" value="TPX2 (TARGETING PROTEIN FOR XKLP2) PROTEIN FAMILY-RELATED"/>
    <property type="match status" value="1"/>
</dbReference>
<feature type="domain" description="TPX2 C-terminal" evidence="7">
    <location>
        <begin position="465"/>
        <end position="503"/>
    </location>
</feature>
<organism evidence="8">
    <name type="scientific">Salix viminalis</name>
    <name type="common">Common osier</name>
    <name type="synonym">Basket willow</name>
    <dbReference type="NCBI Taxonomy" id="40686"/>
    <lineage>
        <taxon>Eukaryota</taxon>
        <taxon>Viridiplantae</taxon>
        <taxon>Streptophyta</taxon>
        <taxon>Embryophyta</taxon>
        <taxon>Tracheophyta</taxon>
        <taxon>Spermatophyta</taxon>
        <taxon>Magnoliopsida</taxon>
        <taxon>eudicotyledons</taxon>
        <taxon>Gunneridae</taxon>
        <taxon>Pentapetalae</taxon>
        <taxon>rosids</taxon>
        <taxon>fabids</taxon>
        <taxon>Malpighiales</taxon>
        <taxon>Salicaceae</taxon>
        <taxon>Saliceae</taxon>
        <taxon>Salix</taxon>
    </lineage>
</organism>
<accession>A0A6N2MZP8</accession>
<gene>
    <name evidence="8" type="ORF">SVIM_LOCUS435184</name>
</gene>
<evidence type="ECO:0000256" key="2">
    <source>
        <dbReference type="ARBA" id="ARBA00005885"/>
    </source>
</evidence>
<name>A0A6N2MZP8_SALVM</name>
<keyword evidence="4" id="KW-0493">Microtubule</keyword>
<dbReference type="PANTHER" id="PTHR47067:SF6">
    <property type="entry name" value="PROTEIN WVD2-LIKE 7"/>
    <property type="match status" value="1"/>
</dbReference>
<keyword evidence="3" id="KW-0963">Cytoplasm</keyword>
<feature type="compositionally biased region" description="Polar residues" evidence="6">
    <location>
        <begin position="635"/>
        <end position="658"/>
    </location>
</feature>
<dbReference type="EMBL" id="CAADRP010002029">
    <property type="protein sequence ID" value="VFU59166.1"/>
    <property type="molecule type" value="Genomic_DNA"/>
</dbReference>
<dbReference type="AlphaFoldDB" id="A0A6N2MZP8"/>
<reference evidence="8" key="1">
    <citation type="submission" date="2019-03" db="EMBL/GenBank/DDBJ databases">
        <authorList>
            <person name="Mank J."/>
            <person name="Almeida P."/>
        </authorList>
    </citation>
    <scope>NUCLEOTIDE SEQUENCE</scope>
    <source>
        <strain evidence="8">78183</strain>
    </source>
</reference>
<evidence type="ECO:0000256" key="4">
    <source>
        <dbReference type="ARBA" id="ARBA00022701"/>
    </source>
</evidence>
<dbReference type="GO" id="GO:0005874">
    <property type="term" value="C:microtubule"/>
    <property type="evidence" value="ECO:0007669"/>
    <property type="project" value="UniProtKB-KW"/>
</dbReference>
<evidence type="ECO:0000256" key="5">
    <source>
        <dbReference type="ARBA" id="ARBA00023212"/>
    </source>
</evidence>
<comment type="similarity">
    <text evidence="2">Belongs to the TPX2 family.</text>
</comment>
<feature type="domain" description="TPX2 C-terminal" evidence="7">
    <location>
        <begin position="540"/>
        <end position="575"/>
    </location>
</feature>
<proteinExistence type="inferred from homology"/>
<dbReference type="InterPro" id="IPR044216">
    <property type="entry name" value="WDL7"/>
</dbReference>
<dbReference type="InterPro" id="IPR027329">
    <property type="entry name" value="TPX2_C"/>
</dbReference>
<comment type="subcellular location">
    <subcellularLocation>
        <location evidence="1">Cytoplasm</location>
        <location evidence="1">Cytoskeleton</location>
    </subcellularLocation>
</comment>